<evidence type="ECO:0000313" key="3">
    <source>
        <dbReference type="EMBL" id="AZS50471.1"/>
    </source>
</evidence>
<dbReference type="GO" id="GO:0008641">
    <property type="term" value="F:ubiquitin-like modifier activating enzyme activity"/>
    <property type="evidence" value="ECO:0007669"/>
    <property type="project" value="InterPro"/>
</dbReference>
<protein>
    <submittedName>
        <fullName evidence="3">HesA/MoeB/ThiF family protein</fullName>
    </submittedName>
</protein>
<dbReference type="GO" id="GO:0004792">
    <property type="term" value="F:thiosulfate-cyanide sulfurtransferase activity"/>
    <property type="evidence" value="ECO:0007669"/>
    <property type="project" value="TreeGrafter"/>
</dbReference>
<dbReference type="Proteomes" id="UP000273143">
    <property type="component" value="Chromosome"/>
</dbReference>
<dbReference type="NCBIfam" id="NF004281">
    <property type="entry name" value="PRK05690.1"/>
    <property type="match status" value="1"/>
</dbReference>
<keyword evidence="4" id="KW-1185">Reference proteome</keyword>
<dbReference type="PANTHER" id="PTHR10953">
    <property type="entry name" value="UBIQUITIN-ACTIVATING ENZYME E1"/>
    <property type="match status" value="1"/>
</dbReference>
<dbReference type="GO" id="GO:0005829">
    <property type="term" value="C:cytosol"/>
    <property type="evidence" value="ECO:0007669"/>
    <property type="project" value="TreeGrafter"/>
</dbReference>
<dbReference type="EMBL" id="CP029822">
    <property type="protein sequence ID" value="AZS50471.1"/>
    <property type="molecule type" value="Genomic_DNA"/>
</dbReference>
<dbReference type="SUPFAM" id="SSF69572">
    <property type="entry name" value="Activating enzymes of the ubiquitin-like proteins"/>
    <property type="match status" value="1"/>
</dbReference>
<dbReference type="InterPro" id="IPR045886">
    <property type="entry name" value="ThiF/MoeB/HesA"/>
</dbReference>
<organism evidence="3 4">
    <name type="scientific">Entomomonas moraniae</name>
    <dbReference type="NCBI Taxonomy" id="2213226"/>
    <lineage>
        <taxon>Bacteria</taxon>
        <taxon>Pseudomonadati</taxon>
        <taxon>Pseudomonadota</taxon>
        <taxon>Gammaproteobacteria</taxon>
        <taxon>Pseudomonadales</taxon>
        <taxon>Pseudomonadaceae</taxon>
        <taxon>Entomomonas</taxon>
    </lineage>
</organism>
<dbReference type="KEGG" id="emo:DM558_06645"/>
<gene>
    <name evidence="3" type="ORF">DM558_06645</name>
</gene>
<dbReference type="InterPro" id="IPR035985">
    <property type="entry name" value="Ubiquitin-activating_enz"/>
</dbReference>
<dbReference type="GO" id="GO:0008146">
    <property type="term" value="F:sulfotransferase activity"/>
    <property type="evidence" value="ECO:0007669"/>
    <property type="project" value="TreeGrafter"/>
</dbReference>
<dbReference type="Pfam" id="PF00899">
    <property type="entry name" value="ThiF"/>
    <property type="match status" value="1"/>
</dbReference>
<dbReference type="Gene3D" id="3.40.50.720">
    <property type="entry name" value="NAD(P)-binding Rossmann-like Domain"/>
    <property type="match status" value="1"/>
</dbReference>
<proteinExistence type="inferred from homology"/>
<reference evidence="4" key="1">
    <citation type="submission" date="2018-06" db="EMBL/GenBank/DDBJ databases">
        <title>Complete genome of Pseudomonas insecticola strain QZS01.</title>
        <authorList>
            <person name="Wang J."/>
            <person name="Su Q."/>
        </authorList>
    </citation>
    <scope>NUCLEOTIDE SEQUENCE [LARGE SCALE GENOMIC DNA]</scope>
    <source>
        <strain evidence="4">QZS01</strain>
    </source>
</reference>
<dbReference type="InterPro" id="IPR000594">
    <property type="entry name" value="ThiF_NAD_FAD-bd"/>
</dbReference>
<dbReference type="GO" id="GO:0016779">
    <property type="term" value="F:nucleotidyltransferase activity"/>
    <property type="evidence" value="ECO:0007669"/>
    <property type="project" value="TreeGrafter"/>
</dbReference>
<feature type="domain" description="THIF-type NAD/FAD binding fold" evidence="2">
    <location>
        <begin position="9"/>
        <end position="243"/>
    </location>
</feature>
<dbReference type="AlphaFoldDB" id="A0A3S9XDJ6"/>
<name>A0A3S9XDJ6_9GAMM</name>
<evidence type="ECO:0000259" key="2">
    <source>
        <dbReference type="Pfam" id="PF00899"/>
    </source>
</evidence>
<dbReference type="PANTHER" id="PTHR10953:SF102">
    <property type="entry name" value="ADENYLYLTRANSFERASE AND SULFURTRANSFERASE MOCS3"/>
    <property type="match status" value="1"/>
</dbReference>
<sequence length="249" mass="27247">MNDQQLLRYSRHILLPQLDIQGQQKILNSKVLVIGCGGLGSAVIPLLAASGVGQLTIVDHDKIESSNLQRQTHYNEQDIGLFKAEVMAQHITQQNKEVKVDTLVQRVALDDLIALSRAHHVIVDCTDNFLTRKAINKASVITKTPLVFGSAIRFDGQLSVFDPRQSNSPCYACLFDGDDIEQETCTTSGVFAPLVGIIGSMQAAEALKLIAETGKTAIGTLLNYDAYHSQFYPVKFTRNPACHVCGKSH</sequence>
<dbReference type="CDD" id="cd00757">
    <property type="entry name" value="ThiF_MoeB_HesA_family"/>
    <property type="match status" value="1"/>
</dbReference>
<dbReference type="RefSeq" id="WP_127162844.1">
    <property type="nucleotide sequence ID" value="NZ_CP029822.1"/>
</dbReference>
<dbReference type="FunFam" id="3.40.50.720:FF:000080">
    <property type="entry name" value="Thiazole biosynthesis adenylyltransferase ThiF"/>
    <property type="match status" value="1"/>
</dbReference>
<evidence type="ECO:0000313" key="4">
    <source>
        <dbReference type="Proteomes" id="UP000273143"/>
    </source>
</evidence>
<accession>A0A3S9XDJ6</accession>
<comment type="similarity">
    <text evidence="1">Belongs to the HesA/MoeB/ThiF family.</text>
</comment>
<evidence type="ECO:0000256" key="1">
    <source>
        <dbReference type="ARBA" id="ARBA00009919"/>
    </source>
</evidence>